<dbReference type="Proteomes" id="UP000824166">
    <property type="component" value="Unassembled WGS sequence"/>
</dbReference>
<protein>
    <recommendedName>
        <fullName evidence="3">Secreted protein</fullName>
    </recommendedName>
</protein>
<sequence length="140" mass="14733">MKPRLILVAATILVAAIGGLVWFAVDKSRVCPAIGNAAPIELKIASTPSRVQACFGDGCTPRPVQQQTDGRWLIPQEPPYLSAGQSASPPSVVAKVRVVVKEAGKRQRDSVFDIPAIPGVPDTTGAQCPGPIQYLPVEVP</sequence>
<reference evidence="1 2" key="1">
    <citation type="submission" date="2021-06" db="EMBL/GenBank/DDBJ databases">
        <authorList>
            <person name="Jeong J.W."/>
        </authorList>
    </citation>
    <scope>NUCLEOTIDE SEQUENCE [LARGE SCALE GENOMIC DNA]</scope>
    <source>
        <strain evidence="1 2">MMS21-TAE1-1</strain>
    </source>
</reference>
<comment type="caution">
    <text evidence="1">The sequence shown here is derived from an EMBL/GenBank/DDBJ whole genome shotgun (WGS) entry which is preliminary data.</text>
</comment>
<dbReference type="EMBL" id="JAHOPC010000004">
    <property type="protein sequence ID" value="MBU8866480.1"/>
    <property type="molecule type" value="Genomic_DNA"/>
</dbReference>
<dbReference type="RefSeq" id="WP_216924479.1">
    <property type="nucleotide sequence ID" value="NZ_JAHOPC010000004.1"/>
</dbReference>
<keyword evidence="2" id="KW-1185">Reference proteome</keyword>
<name>A0ABS6I417_9MICC</name>
<evidence type="ECO:0008006" key="3">
    <source>
        <dbReference type="Google" id="ProtNLM"/>
    </source>
</evidence>
<gene>
    <name evidence="1" type="ORF">KSW38_09285</name>
</gene>
<proteinExistence type="predicted"/>
<evidence type="ECO:0000313" key="1">
    <source>
        <dbReference type="EMBL" id="MBU8866480.1"/>
    </source>
</evidence>
<accession>A0ABS6I417</accession>
<organism evidence="1 2">
    <name type="scientific">Paenarthrobacter aromaticivorans</name>
    <dbReference type="NCBI Taxonomy" id="2849150"/>
    <lineage>
        <taxon>Bacteria</taxon>
        <taxon>Bacillati</taxon>
        <taxon>Actinomycetota</taxon>
        <taxon>Actinomycetes</taxon>
        <taxon>Micrococcales</taxon>
        <taxon>Micrococcaceae</taxon>
        <taxon>Paenarthrobacter</taxon>
    </lineage>
</organism>
<evidence type="ECO:0000313" key="2">
    <source>
        <dbReference type="Proteomes" id="UP000824166"/>
    </source>
</evidence>